<evidence type="ECO:0000313" key="2">
    <source>
        <dbReference type="EMBL" id="ACV81283.1"/>
    </source>
</evidence>
<dbReference type="InterPro" id="IPR039708">
    <property type="entry name" value="MT1774/Rv1733c-like"/>
</dbReference>
<keyword evidence="1" id="KW-1133">Transmembrane helix</keyword>
<evidence type="ECO:0000313" key="3">
    <source>
        <dbReference type="Proteomes" id="UP000002218"/>
    </source>
</evidence>
<name>C8XAZ1_NAKMY</name>
<reference evidence="2 3" key="2">
    <citation type="journal article" date="2010" name="Stand. Genomic Sci.">
        <title>Complete genome sequence of Nakamurella multipartita type strain (Y-104).</title>
        <authorList>
            <person name="Tice H."/>
            <person name="Mayilraj S."/>
            <person name="Sims D."/>
            <person name="Lapidus A."/>
            <person name="Nolan M."/>
            <person name="Lucas S."/>
            <person name="Glavina Del Rio T."/>
            <person name="Copeland A."/>
            <person name="Cheng J.F."/>
            <person name="Meincke L."/>
            <person name="Bruce D."/>
            <person name="Goodwin L."/>
            <person name="Pitluck S."/>
            <person name="Ivanova N."/>
            <person name="Mavromatis K."/>
            <person name="Ovchinnikova G."/>
            <person name="Pati A."/>
            <person name="Chen A."/>
            <person name="Palaniappan K."/>
            <person name="Land M."/>
            <person name="Hauser L."/>
            <person name="Chang Y.J."/>
            <person name="Jeffries C.D."/>
            <person name="Detter J.C."/>
            <person name="Brettin T."/>
            <person name="Rohde M."/>
            <person name="Goker M."/>
            <person name="Bristow J."/>
            <person name="Eisen J.A."/>
            <person name="Markowitz V."/>
            <person name="Hugenholtz P."/>
            <person name="Kyrpides N.C."/>
            <person name="Klenk H.P."/>
            <person name="Chen F."/>
        </authorList>
    </citation>
    <scope>NUCLEOTIDE SEQUENCE [LARGE SCALE GENOMIC DNA]</scope>
    <source>
        <strain evidence="3">ATCC 700099 / DSM 44233 / CIP 104796 / JCM 9543 / NBRC 105858 / Y-104</strain>
    </source>
</reference>
<keyword evidence="1" id="KW-0812">Transmembrane</keyword>
<evidence type="ECO:0008006" key="4">
    <source>
        <dbReference type="Google" id="ProtNLM"/>
    </source>
</evidence>
<sequence>MKPSTGRRPGPLATRVWGNPMARPVDRSEAAWTWVLLVIWVLAVPLLAVIGSTQWTDLQAQAASQSRSLTSVQATLLQDASYELSAYRSIPTGVTAQATWVGPTGLPVTGAVTPVPGAHAGDHITIWLGPDGSVVDPPLTGVDATVEAVLIAVSGWLGFGLLLVGLWWLLRARLDRRRWSAWAQEWERFERNAR</sequence>
<dbReference type="PANTHER" id="PTHR42305:SF1">
    <property type="entry name" value="MEMBRANE PROTEIN RV1733C-RELATED"/>
    <property type="match status" value="1"/>
</dbReference>
<keyword evidence="3" id="KW-1185">Reference proteome</keyword>
<dbReference type="eggNOG" id="ENOG5030TY6">
    <property type="taxonomic scope" value="Bacteria"/>
</dbReference>
<dbReference type="InParanoid" id="C8XAZ1"/>
<proteinExistence type="predicted"/>
<evidence type="ECO:0000256" key="1">
    <source>
        <dbReference type="SAM" id="Phobius"/>
    </source>
</evidence>
<dbReference type="AlphaFoldDB" id="C8XAZ1"/>
<reference evidence="3" key="1">
    <citation type="submission" date="2009-09" db="EMBL/GenBank/DDBJ databases">
        <title>The complete genome of Nakamurella multipartita DSM 44233.</title>
        <authorList>
            <consortium name="US DOE Joint Genome Institute (JGI-PGF)"/>
            <person name="Lucas S."/>
            <person name="Copeland A."/>
            <person name="Lapidus A."/>
            <person name="Glavina del Rio T."/>
            <person name="Dalin E."/>
            <person name="Tice H."/>
            <person name="Bruce D."/>
            <person name="Goodwin L."/>
            <person name="Pitluck S."/>
            <person name="Kyrpides N."/>
            <person name="Mavromatis K."/>
            <person name="Ivanova N."/>
            <person name="Ovchinnikova G."/>
            <person name="Sims D."/>
            <person name="Meincke L."/>
            <person name="Brettin T."/>
            <person name="Detter J.C."/>
            <person name="Han C."/>
            <person name="Larimer F."/>
            <person name="Land M."/>
            <person name="Hauser L."/>
            <person name="Markowitz V."/>
            <person name="Cheng J.-F."/>
            <person name="Hugenholtz P."/>
            <person name="Woyke T."/>
            <person name="Wu D."/>
            <person name="Klenk H.-P."/>
            <person name="Eisen J.A."/>
        </authorList>
    </citation>
    <scope>NUCLEOTIDE SEQUENCE [LARGE SCALE GENOMIC DNA]</scope>
    <source>
        <strain evidence="3">ATCC 700099 / DSM 44233 / CIP 104796 / JCM 9543 / NBRC 105858 / Y-104</strain>
    </source>
</reference>
<dbReference type="OrthoDB" id="4562520at2"/>
<gene>
    <name evidence="2" type="ordered locus">Namu_5010</name>
</gene>
<accession>C8XAZ1</accession>
<dbReference type="KEGG" id="nml:Namu_5010"/>
<keyword evidence="1" id="KW-0472">Membrane</keyword>
<dbReference type="EMBL" id="CP001737">
    <property type="protein sequence ID" value="ACV81283.1"/>
    <property type="molecule type" value="Genomic_DNA"/>
</dbReference>
<feature type="transmembrane region" description="Helical" evidence="1">
    <location>
        <begin position="31"/>
        <end position="50"/>
    </location>
</feature>
<protein>
    <recommendedName>
        <fullName evidence="4">Transmembrane protein</fullName>
    </recommendedName>
</protein>
<dbReference type="PANTHER" id="PTHR42305">
    <property type="entry name" value="MEMBRANE PROTEIN RV1733C-RELATED"/>
    <property type="match status" value="1"/>
</dbReference>
<dbReference type="Proteomes" id="UP000002218">
    <property type="component" value="Chromosome"/>
</dbReference>
<dbReference type="HOGENOM" id="CLU_084215_2_1_11"/>
<dbReference type="RefSeq" id="WP_015750091.1">
    <property type="nucleotide sequence ID" value="NC_013235.1"/>
</dbReference>
<dbReference type="STRING" id="479431.Namu_5010"/>
<feature type="transmembrane region" description="Helical" evidence="1">
    <location>
        <begin position="148"/>
        <end position="170"/>
    </location>
</feature>
<organism evidence="2 3">
    <name type="scientific">Nakamurella multipartita (strain ATCC 700099 / DSM 44233 / CIP 104796 / JCM 9543 / NBRC 105858 / Y-104)</name>
    <name type="common">Microsphaera multipartita</name>
    <dbReference type="NCBI Taxonomy" id="479431"/>
    <lineage>
        <taxon>Bacteria</taxon>
        <taxon>Bacillati</taxon>
        <taxon>Actinomycetota</taxon>
        <taxon>Actinomycetes</taxon>
        <taxon>Nakamurellales</taxon>
        <taxon>Nakamurellaceae</taxon>
        <taxon>Nakamurella</taxon>
    </lineage>
</organism>